<sequence length="130" mass="15066">LENDRELGEIAKKALNAFELGLLPSKGIRGYSYDKLRFGLYPSRASEMEKKSSDVTNFWKEIQNLEEEENAVRSASLGHLNIFGKTLSRYANAQEVINLSTNRHRKRRTQQELQESYEEFDTIRTGMFCL</sequence>
<feature type="non-terminal residue" evidence="1">
    <location>
        <position position="1"/>
    </location>
</feature>
<protein>
    <submittedName>
        <fullName evidence="1">9287_t:CDS:1</fullName>
    </submittedName>
</protein>
<reference evidence="1" key="1">
    <citation type="submission" date="2021-06" db="EMBL/GenBank/DDBJ databases">
        <authorList>
            <person name="Kallberg Y."/>
            <person name="Tangrot J."/>
            <person name="Rosling A."/>
        </authorList>
    </citation>
    <scope>NUCLEOTIDE SEQUENCE</scope>
    <source>
        <strain evidence="1">FL130A</strain>
    </source>
</reference>
<dbReference type="OrthoDB" id="2413891at2759"/>
<dbReference type="Proteomes" id="UP000789508">
    <property type="component" value="Unassembled WGS sequence"/>
</dbReference>
<accession>A0A9N9IUC9</accession>
<evidence type="ECO:0000313" key="2">
    <source>
        <dbReference type="Proteomes" id="UP000789508"/>
    </source>
</evidence>
<proteinExistence type="predicted"/>
<comment type="caution">
    <text evidence="1">The sequence shown here is derived from an EMBL/GenBank/DDBJ whole genome shotgun (WGS) entry which is preliminary data.</text>
</comment>
<keyword evidence="2" id="KW-1185">Reference proteome</keyword>
<feature type="non-terminal residue" evidence="1">
    <location>
        <position position="130"/>
    </location>
</feature>
<evidence type="ECO:0000313" key="1">
    <source>
        <dbReference type="EMBL" id="CAG8750183.1"/>
    </source>
</evidence>
<gene>
    <name evidence="1" type="ORF">ALEPTO_LOCUS13266</name>
</gene>
<dbReference type="AlphaFoldDB" id="A0A9N9IUC9"/>
<dbReference type="EMBL" id="CAJVPS010040223">
    <property type="protein sequence ID" value="CAG8750183.1"/>
    <property type="molecule type" value="Genomic_DNA"/>
</dbReference>
<name>A0A9N9IUC9_9GLOM</name>
<organism evidence="1 2">
    <name type="scientific">Ambispora leptoticha</name>
    <dbReference type="NCBI Taxonomy" id="144679"/>
    <lineage>
        <taxon>Eukaryota</taxon>
        <taxon>Fungi</taxon>
        <taxon>Fungi incertae sedis</taxon>
        <taxon>Mucoromycota</taxon>
        <taxon>Glomeromycotina</taxon>
        <taxon>Glomeromycetes</taxon>
        <taxon>Archaeosporales</taxon>
        <taxon>Ambisporaceae</taxon>
        <taxon>Ambispora</taxon>
    </lineage>
</organism>